<accession>A0A412PI38</accession>
<dbReference type="EMBL" id="QRWX01000001">
    <property type="protein sequence ID" value="RGT57835.1"/>
    <property type="molecule type" value="Genomic_DNA"/>
</dbReference>
<name>A0A412PI38_9FIRM</name>
<organism evidence="1 2">
    <name type="scientific">Solobacterium moorei</name>
    <dbReference type="NCBI Taxonomy" id="102148"/>
    <lineage>
        <taxon>Bacteria</taxon>
        <taxon>Bacillati</taxon>
        <taxon>Bacillota</taxon>
        <taxon>Erysipelotrichia</taxon>
        <taxon>Erysipelotrichales</taxon>
        <taxon>Erysipelotrichaceae</taxon>
        <taxon>Solobacterium</taxon>
    </lineage>
</organism>
<gene>
    <name evidence="1" type="ORF">DWX20_01935</name>
</gene>
<protein>
    <submittedName>
        <fullName evidence="1">Uncharacterized protein</fullName>
    </submittedName>
</protein>
<dbReference type="Proteomes" id="UP000284731">
    <property type="component" value="Unassembled WGS sequence"/>
</dbReference>
<dbReference type="AlphaFoldDB" id="A0A412PI38"/>
<dbReference type="RefSeq" id="WP_118764274.1">
    <property type="nucleotide sequence ID" value="NZ_CABJCF010000001.1"/>
</dbReference>
<reference evidence="1 2" key="1">
    <citation type="submission" date="2018-08" db="EMBL/GenBank/DDBJ databases">
        <title>A genome reference for cultivated species of the human gut microbiota.</title>
        <authorList>
            <person name="Zou Y."/>
            <person name="Xue W."/>
            <person name="Luo G."/>
        </authorList>
    </citation>
    <scope>NUCLEOTIDE SEQUENCE [LARGE SCALE GENOMIC DNA]</scope>
    <source>
        <strain evidence="1 2">AF18-46</strain>
    </source>
</reference>
<evidence type="ECO:0000313" key="1">
    <source>
        <dbReference type="EMBL" id="RGT57835.1"/>
    </source>
</evidence>
<proteinExistence type="predicted"/>
<sequence>MKHYYKFSINYDDDFAIHSVNQELKKGDVVVIPVYADEFAIGIVAEPISELKALTECGEVEDVITVVNTKPYTDKQKARIKRKQLHLLMKERLDEFKEIDTFRKIADKDPAFRTLYEAYQKTELSNDEQLTCDDVSETLNEE</sequence>
<evidence type="ECO:0000313" key="2">
    <source>
        <dbReference type="Proteomes" id="UP000284731"/>
    </source>
</evidence>
<comment type="caution">
    <text evidence="1">The sequence shown here is derived from an EMBL/GenBank/DDBJ whole genome shotgun (WGS) entry which is preliminary data.</text>
</comment>